<protein>
    <submittedName>
        <fullName evidence="2">Uncharacterized protein</fullName>
    </submittedName>
</protein>
<evidence type="ECO:0000313" key="2">
    <source>
        <dbReference type="EnsemblPlants" id="MELO3C012578.2.1"/>
    </source>
</evidence>
<organism evidence="2">
    <name type="scientific">Cucumis melo</name>
    <name type="common">Muskmelon</name>
    <dbReference type="NCBI Taxonomy" id="3656"/>
    <lineage>
        <taxon>Eukaryota</taxon>
        <taxon>Viridiplantae</taxon>
        <taxon>Streptophyta</taxon>
        <taxon>Embryophyta</taxon>
        <taxon>Tracheophyta</taxon>
        <taxon>Spermatophyta</taxon>
        <taxon>Magnoliopsida</taxon>
        <taxon>eudicotyledons</taxon>
        <taxon>Gunneridae</taxon>
        <taxon>Pentapetalae</taxon>
        <taxon>rosids</taxon>
        <taxon>fabids</taxon>
        <taxon>Cucurbitales</taxon>
        <taxon>Cucurbitaceae</taxon>
        <taxon>Benincaseae</taxon>
        <taxon>Cucumis</taxon>
    </lineage>
</organism>
<feature type="compositionally biased region" description="Basic and acidic residues" evidence="1">
    <location>
        <begin position="1"/>
        <end position="14"/>
    </location>
</feature>
<feature type="region of interest" description="Disordered" evidence="1">
    <location>
        <begin position="1"/>
        <end position="29"/>
    </location>
</feature>
<dbReference type="AlphaFoldDB" id="A0A9I9D4B3"/>
<accession>A0A9I9D4B3</accession>
<reference evidence="2" key="1">
    <citation type="submission" date="2023-03" db="UniProtKB">
        <authorList>
            <consortium name="EnsemblPlants"/>
        </authorList>
    </citation>
    <scope>IDENTIFICATION</scope>
</reference>
<dbReference type="Gramene" id="MELO3C012578.2.1">
    <property type="protein sequence ID" value="MELO3C012578.2.1"/>
    <property type="gene ID" value="MELO3C012578.2"/>
</dbReference>
<name>A0A9I9D4B3_CUCME</name>
<evidence type="ECO:0000256" key="1">
    <source>
        <dbReference type="SAM" id="MobiDB-lite"/>
    </source>
</evidence>
<dbReference type="EnsemblPlants" id="MELO3C012578.2.1">
    <property type="protein sequence ID" value="MELO3C012578.2.1"/>
    <property type="gene ID" value="MELO3C012578.2"/>
</dbReference>
<proteinExistence type="predicted"/>
<sequence>MSERERSKRQREVKAATTDPCMFNREPSSNIQRGMRILEARENRAFNKIKDEDGERFQIWDSKKEKREGIWRREREIERWERRSREFGVRNSDEEE</sequence>